<organism evidence="3 4">
    <name type="scientific">Rhodotorula toruloides</name>
    <name type="common">Yeast</name>
    <name type="synonym">Rhodosporidium toruloides</name>
    <dbReference type="NCBI Taxonomy" id="5286"/>
    <lineage>
        <taxon>Eukaryota</taxon>
        <taxon>Fungi</taxon>
        <taxon>Dikarya</taxon>
        <taxon>Basidiomycota</taxon>
        <taxon>Pucciniomycotina</taxon>
        <taxon>Microbotryomycetes</taxon>
        <taxon>Sporidiobolales</taxon>
        <taxon>Sporidiobolaceae</taxon>
        <taxon>Rhodotorula</taxon>
    </lineage>
</organism>
<evidence type="ECO:0000313" key="3">
    <source>
        <dbReference type="EMBL" id="CTR08761.1"/>
    </source>
</evidence>
<dbReference type="Pfam" id="PF21666">
    <property type="entry name" value="DUF4246_N"/>
    <property type="match status" value="1"/>
</dbReference>
<dbReference type="PANTHER" id="PTHR33119:SF1">
    <property type="entry name" value="FE2OG DIOXYGENASE DOMAIN-CONTAINING PROTEIN"/>
    <property type="match status" value="1"/>
</dbReference>
<dbReference type="STRING" id="5286.A0A0K3CNK5"/>
<dbReference type="Proteomes" id="UP000199069">
    <property type="component" value="Unassembled WGS sequence"/>
</dbReference>
<dbReference type="AlphaFoldDB" id="A0A0K3CNK5"/>
<dbReference type="Pfam" id="PF14033">
    <property type="entry name" value="DUF4246"/>
    <property type="match status" value="1"/>
</dbReference>
<dbReference type="InterPro" id="IPR049192">
    <property type="entry name" value="DUF4246_C"/>
</dbReference>
<evidence type="ECO:0000313" key="4">
    <source>
        <dbReference type="Proteomes" id="UP000199069"/>
    </source>
</evidence>
<evidence type="ECO:0000259" key="1">
    <source>
        <dbReference type="Pfam" id="PF14033"/>
    </source>
</evidence>
<gene>
    <name evidence="3" type="primary">FGENESH: predicted gene_8.477</name>
    <name evidence="3" type="ORF">BN2166_0046220</name>
</gene>
<dbReference type="OMA" id="GYDWEPS"/>
<feature type="domain" description="DUF4246" evidence="1">
    <location>
        <begin position="104"/>
        <end position="499"/>
    </location>
</feature>
<evidence type="ECO:0000259" key="2">
    <source>
        <dbReference type="Pfam" id="PF21666"/>
    </source>
</evidence>
<dbReference type="InterPro" id="IPR025340">
    <property type="entry name" value="DUF4246"/>
</dbReference>
<feature type="domain" description="DUF4246" evidence="2">
    <location>
        <begin position="16"/>
        <end position="67"/>
    </location>
</feature>
<accession>A0A0K3CNK5</accession>
<protein>
    <submittedName>
        <fullName evidence="3">Uncharacterized protein</fullName>
    </submittedName>
</protein>
<reference evidence="3 4" key="1">
    <citation type="submission" date="2015-07" db="EMBL/GenBank/DDBJ databases">
        <authorList>
            <person name="Cajimat M.N.B."/>
            <person name="Milazzo M.L."/>
            <person name="Fulhorst C.F."/>
        </authorList>
    </citation>
    <scope>NUCLEOTIDE SEQUENCE [LARGE SCALE GENOMIC DNA]</scope>
    <source>
        <strain evidence="3">Single colony</strain>
    </source>
</reference>
<sequence length="565" mass="64658">MPTTRLQLAGLDNERLKPFPTPFSVPSTAPYTLQEIDMMALSYSIRSKPDWQRKYRDPEIRAKWRQEALSTELEDRAYAGRPEESEAHYYDREVENLERPRLTEKMVDYVIDELALHDEKLKQTNGIATSCFTGIYESDTLIPADLRQELAQAVLELEKNPPFGEPDWHPGSNEQVLDLVHPSLFPLVYGKSLVLDADGPSTRIAEAPNTDGWPRSSKKYAWLPSDFDVDCDGKVTISSYINNLHPIRHAKLYPIVSRVFERFVPLFESVLSDLQQPPPQRIVVDWEVSSSWYGPEPEWTGDEAVIREWEETKQLKLPEPAEFTMPEPVAPPPTFPLKGRRLHVIVKLANIHLTPEKPEYAGGVWHVEGMENESIVASGIHYFAQENIGESKLSFRGTFEDSKVPYEQDDTKGVKLVWGLDPDGPCVQYYNSLETRDGRAVAFPNLYQHRVSPFSLVDRTKPGYRKILCFFLVDPLQSASGNVISTARVAPQQRDWLADELDGLPQAVKGRLPTELWQRTMEEVEGTFTLKEAKEIREDVMHERKYLVDATTKDVFEREFSLCEH</sequence>
<dbReference type="EMBL" id="CWKI01000008">
    <property type="protein sequence ID" value="CTR08761.1"/>
    <property type="molecule type" value="Genomic_DNA"/>
</dbReference>
<proteinExistence type="predicted"/>
<keyword evidence="4" id="KW-1185">Reference proteome</keyword>
<name>A0A0K3CNK5_RHOTO</name>
<dbReference type="PANTHER" id="PTHR33119">
    <property type="entry name" value="IFI3P"/>
    <property type="match status" value="1"/>
</dbReference>
<dbReference type="InterPro" id="IPR049207">
    <property type="entry name" value="DUF4246_N"/>
</dbReference>